<dbReference type="Proteomes" id="UP000248349">
    <property type="component" value="Unassembled WGS sequence"/>
</dbReference>
<evidence type="ECO:0000313" key="1">
    <source>
        <dbReference type="EMBL" id="PYH40929.1"/>
    </source>
</evidence>
<proteinExistence type="predicted"/>
<dbReference type="AlphaFoldDB" id="A0A318Z1X8"/>
<keyword evidence="2" id="KW-1185">Reference proteome</keyword>
<dbReference type="EMBL" id="KZ821273">
    <property type="protein sequence ID" value="PYH40929.1"/>
    <property type="molecule type" value="Genomic_DNA"/>
</dbReference>
<name>A0A318Z1X8_9EURO</name>
<protein>
    <submittedName>
        <fullName evidence="1">Uncharacterized protein</fullName>
    </submittedName>
</protein>
<gene>
    <name evidence="1" type="ORF">BP01DRAFT_190654</name>
</gene>
<evidence type="ECO:0000313" key="2">
    <source>
        <dbReference type="Proteomes" id="UP000248349"/>
    </source>
</evidence>
<reference evidence="1 2" key="1">
    <citation type="submission" date="2016-12" db="EMBL/GenBank/DDBJ databases">
        <title>The genomes of Aspergillus section Nigri reveals drivers in fungal speciation.</title>
        <authorList>
            <consortium name="DOE Joint Genome Institute"/>
            <person name="Vesth T.C."/>
            <person name="Nybo J."/>
            <person name="Theobald S."/>
            <person name="Brandl J."/>
            <person name="Frisvad J.C."/>
            <person name="Nielsen K.F."/>
            <person name="Lyhne E.K."/>
            <person name="Kogle M.E."/>
            <person name="Kuo A."/>
            <person name="Riley R."/>
            <person name="Clum A."/>
            <person name="Nolan M."/>
            <person name="Lipzen A."/>
            <person name="Salamov A."/>
            <person name="Henrissat B."/>
            <person name="Wiebenga A."/>
            <person name="De Vries R.P."/>
            <person name="Grigoriev I.V."/>
            <person name="Mortensen U.H."/>
            <person name="Andersen M.R."/>
            <person name="Baker S.E."/>
        </authorList>
    </citation>
    <scope>NUCLEOTIDE SEQUENCE [LARGE SCALE GENOMIC DNA]</scope>
    <source>
        <strain evidence="1 2">JOP 1030-1</strain>
    </source>
</reference>
<dbReference type="RefSeq" id="XP_025426911.1">
    <property type="nucleotide sequence ID" value="XM_025570946.1"/>
</dbReference>
<accession>A0A318Z1X8</accession>
<sequence>MRKAGVPRLLTMYCTSFPSCLLDKTQLLKWMTLEIPLLNPSIHAKAFNFGHNLWNPPIYIARHNYRMPLQDNQNHLGEFMMVRHKFCCYLP</sequence>
<organism evidence="1 2">
    <name type="scientific">Aspergillus saccharolyticus JOP 1030-1</name>
    <dbReference type="NCBI Taxonomy" id="1450539"/>
    <lineage>
        <taxon>Eukaryota</taxon>
        <taxon>Fungi</taxon>
        <taxon>Dikarya</taxon>
        <taxon>Ascomycota</taxon>
        <taxon>Pezizomycotina</taxon>
        <taxon>Eurotiomycetes</taxon>
        <taxon>Eurotiomycetidae</taxon>
        <taxon>Eurotiales</taxon>
        <taxon>Aspergillaceae</taxon>
        <taxon>Aspergillus</taxon>
        <taxon>Aspergillus subgen. Circumdati</taxon>
    </lineage>
</organism>
<dbReference type="GeneID" id="37072174"/>